<feature type="domain" description="Complex 1 LYR protein" evidence="2">
    <location>
        <begin position="11"/>
        <end position="64"/>
    </location>
</feature>
<gene>
    <name evidence="3" type="ORF">NSK_008021</name>
</gene>
<dbReference type="InterPro" id="IPR008011">
    <property type="entry name" value="Complex1_LYR_dom"/>
</dbReference>
<dbReference type="AlphaFoldDB" id="A0A4D9CSL6"/>
<dbReference type="EMBL" id="SDOX01000159">
    <property type="protein sequence ID" value="TFJ80595.1"/>
    <property type="molecule type" value="Genomic_DNA"/>
</dbReference>
<keyword evidence="4" id="KW-1185">Reference proteome</keyword>
<dbReference type="Pfam" id="PF05347">
    <property type="entry name" value="Complex1_LYR"/>
    <property type="match status" value="1"/>
</dbReference>
<dbReference type="OrthoDB" id="525068at2759"/>
<dbReference type="Proteomes" id="UP000355283">
    <property type="component" value="Unassembled WGS sequence"/>
</dbReference>
<name>A0A4D9CSL6_9STRA</name>
<evidence type="ECO:0000259" key="2">
    <source>
        <dbReference type="Pfam" id="PF05347"/>
    </source>
</evidence>
<evidence type="ECO:0000256" key="1">
    <source>
        <dbReference type="SAM" id="MobiDB-lite"/>
    </source>
</evidence>
<comment type="caution">
    <text evidence="3">The sequence shown here is derived from an EMBL/GenBank/DDBJ whole genome shotgun (WGS) entry which is preliminary data.</text>
</comment>
<protein>
    <recommendedName>
        <fullName evidence="2">Complex 1 LYR protein domain-containing protein</fullName>
    </recommendedName>
</protein>
<feature type="region of interest" description="Disordered" evidence="1">
    <location>
        <begin position="109"/>
        <end position="128"/>
    </location>
</feature>
<evidence type="ECO:0000313" key="4">
    <source>
        <dbReference type="Proteomes" id="UP000355283"/>
    </source>
</evidence>
<organism evidence="3 4">
    <name type="scientific">Nannochloropsis salina CCMP1776</name>
    <dbReference type="NCBI Taxonomy" id="1027361"/>
    <lineage>
        <taxon>Eukaryota</taxon>
        <taxon>Sar</taxon>
        <taxon>Stramenopiles</taxon>
        <taxon>Ochrophyta</taxon>
        <taxon>Eustigmatophyceae</taxon>
        <taxon>Eustigmatales</taxon>
        <taxon>Monodopsidaceae</taxon>
        <taxon>Microchloropsis</taxon>
        <taxon>Microchloropsis salina</taxon>
    </lineage>
</organism>
<proteinExistence type="predicted"/>
<evidence type="ECO:0000313" key="3">
    <source>
        <dbReference type="EMBL" id="TFJ80595.1"/>
    </source>
</evidence>
<reference evidence="3 4" key="1">
    <citation type="submission" date="2019-01" db="EMBL/GenBank/DDBJ databases">
        <title>Nuclear Genome Assembly of the Microalgal Biofuel strain Nannochloropsis salina CCMP1776.</title>
        <authorList>
            <person name="Hovde B."/>
        </authorList>
    </citation>
    <scope>NUCLEOTIDE SEQUENCE [LARGE SCALE GENOMIC DNA]</scope>
    <source>
        <strain evidence="3 4">CCMP1776</strain>
    </source>
</reference>
<accession>A0A4D9CSL6</accession>
<sequence>MASSARGAKHQHVLQMYRRLLGLARRLPESKQDQALFQIRQGFRKHAEEADGARITELMEQASSSLGYLRMITPKRWKSLHTGDSDAMGGAQSAGRTYIVYKDGGSVSREPLPREKSAYSNWDGSSMDPDAVRRHQHQLRRMGFRDNTHAKGGIF</sequence>